<dbReference type="EMBL" id="DRGL01000027">
    <property type="protein sequence ID" value="HEA20885.1"/>
    <property type="molecule type" value="Genomic_DNA"/>
</dbReference>
<evidence type="ECO:0000256" key="3">
    <source>
        <dbReference type="ARBA" id="ARBA00023163"/>
    </source>
</evidence>
<evidence type="ECO:0000256" key="2">
    <source>
        <dbReference type="ARBA" id="ARBA00023125"/>
    </source>
</evidence>
<protein>
    <submittedName>
        <fullName evidence="5">LacI family transcriptional regulator</fullName>
    </submittedName>
</protein>
<gene>
    <name evidence="5" type="ORF">ENH87_08195</name>
</gene>
<dbReference type="CDD" id="cd01392">
    <property type="entry name" value="HTH_LacI"/>
    <property type="match status" value="1"/>
</dbReference>
<evidence type="ECO:0000256" key="1">
    <source>
        <dbReference type="ARBA" id="ARBA00023015"/>
    </source>
</evidence>
<feature type="domain" description="HTH lacI-type" evidence="4">
    <location>
        <begin position="4"/>
        <end position="58"/>
    </location>
</feature>
<dbReference type="Proteomes" id="UP000886191">
    <property type="component" value="Unassembled WGS sequence"/>
</dbReference>
<dbReference type="Gene3D" id="3.40.50.2300">
    <property type="match status" value="2"/>
</dbReference>
<keyword evidence="3" id="KW-0804">Transcription</keyword>
<dbReference type="SUPFAM" id="SSF53822">
    <property type="entry name" value="Periplasmic binding protein-like I"/>
    <property type="match status" value="1"/>
</dbReference>
<dbReference type="Gene3D" id="1.10.260.40">
    <property type="entry name" value="lambda repressor-like DNA-binding domains"/>
    <property type="match status" value="1"/>
</dbReference>
<dbReference type="Pfam" id="PF00532">
    <property type="entry name" value="Peripla_BP_1"/>
    <property type="match status" value="1"/>
</dbReference>
<keyword evidence="1" id="KW-0805">Transcription regulation</keyword>
<dbReference type="PANTHER" id="PTHR30146">
    <property type="entry name" value="LACI-RELATED TRANSCRIPTIONAL REPRESSOR"/>
    <property type="match status" value="1"/>
</dbReference>
<dbReference type="SMART" id="SM00354">
    <property type="entry name" value="HTH_LACI"/>
    <property type="match status" value="1"/>
</dbReference>
<name>A0A831QLX3_9FLAO</name>
<keyword evidence="2" id="KW-0238">DNA-binding</keyword>
<dbReference type="Pfam" id="PF00356">
    <property type="entry name" value="LacI"/>
    <property type="match status" value="1"/>
</dbReference>
<dbReference type="PROSITE" id="PS50932">
    <property type="entry name" value="HTH_LACI_2"/>
    <property type="match status" value="1"/>
</dbReference>
<comment type="caution">
    <text evidence="5">The sequence shown here is derived from an EMBL/GenBank/DDBJ whole genome shotgun (WGS) entry which is preliminary data.</text>
</comment>
<proteinExistence type="predicted"/>
<dbReference type="SUPFAM" id="SSF47413">
    <property type="entry name" value="lambda repressor-like DNA-binding domains"/>
    <property type="match status" value="1"/>
</dbReference>
<evidence type="ECO:0000313" key="5">
    <source>
        <dbReference type="EMBL" id="HEA20885.1"/>
    </source>
</evidence>
<dbReference type="GO" id="GO:0003700">
    <property type="term" value="F:DNA-binding transcription factor activity"/>
    <property type="evidence" value="ECO:0007669"/>
    <property type="project" value="TreeGrafter"/>
</dbReference>
<evidence type="ECO:0000259" key="4">
    <source>
        <dbReference type="PROSITE" id="PS50932"/>
    </source>
</evidence>
<organism evidence="5">
    <name type="scientific">Pricia antarctica</name>
    <dbReference type="NCBI Taxonomy" id="641691"/>
    <lineage>
        <taxon>Bacteria</taxon>
        <taxon>Pseudomonadati</taxon>
        <taxon>Bacteroidota</taxon>
        <taxon>Flavobacteriia</taxon>
        <taxon>Flavobacteriales</taxon>
        <taxon>Flavobacteriaceae</taxon>
        <taxon>Pricia</taxon>
    </lineage>
</organism>
<accession>A0A831QLX3</accession>
<dbReference type="InterPro" id="IPR010982">
    <property type="entry name" value="Lambda_DNA-bd_dom_sf"/>
</dbReference>
<dbReference type="CDD" id="cd06267">
    <property type="entry name" value="PBP1_LacI_sugar_binding-like"/>
    <property type="match status" value="1"/>
</dbReference>
<dbReference type="PANTHER" id="PTHR30146:SF109">
    <property type="entry name" value="HTH-TYPE TRANSCRIPTIONAL REGULATOR GALS"/>
    <property type="match status" value="1"/>
</dbReference>
<dbReference type="InterPro" id="IPR000843">
    <property type="entry name" value="HTH_LacI"/>
</dbReference>
<dbReference type="AlphaFoldDB" id="A0A831QLX3"/>
<dbReference type="InterPro" id="IPR001761">
    <property type="entry name" value="Peripla_BP/Lac1_sug-bd_dom"/>
</dbReference>
<dbReference type="GO" id="GO:0000976">
    <property type="term" value="F:transcription cis-regulatory region binding"/>
    <property type="evidence" value="ECO:0007669"/>
    <property type="project" value="TreeGrafter"/>
</dbReference>
<dbReference type="InterPro" id="IPR028082">
    <property type="entry name" value="Peripla_BP_I"/>
</dbReference>
<sequence length="352" mass="39488">MKKTTIHEIAKALGIDSSTVSRALNDSERVKPRTKKRVLEKAQELGYTRNMLASNLRRNKSNTIGVIVPRISRYFFSSTIAGIEETAYKAGYSVIICQSREDVNRERKIISNLMANRVDGILMSVTMETKDSSHLTECFEKGMPLVFFDRHVEGMNQTGKVVIDDVKGGFEATEHLIKQGCRKIAHFTAPLDVEIYKNRHKGYCMALEKYSIHYDKNLVYISTLLKEDGYFLAEKIVNECDGVDGIFSANDFAAIGAMNFLKSIGKKIPEEIAIAGFSNEPTSAVIEPSLTTVDQSGTEIGRLACNLLLDYFKNGNTLVNNKTIMIQPKLIVRDSSQKKSNFKEMRLNIGFK</sequence>
<reference evidence="5" key="1">
    <citation type="journal article" date="2020" name="mSystems">
        <title>Genome- and Community-Level Interaction Insights into Carbon Utilization and Element Cycling Functions of Hydrothermarchaeota in Hydrothermal Sediment.</title>
        <authorList>
            <person name="Zhou Z."/>
            <person name="Liu Y."/>
            <person name="Xu W."/>
            <person name="Pan J."/>
            <person name="Luo Z.H."/>
            <person name="Li M."/>
        </authorList>
    </citation>
    <scope>NUCLEOTIDE SEQUENCE [LARGE SCALE GENOMIC DNA]</scope>
    <source>
        <strain evidence="5">HyVt-345</strain>
    </source>
</reference>